<name>E5Y4N9_BILW3</name>
<accession>E5Y4N9</accession>
<dbReference type="AlphaFoldDB" id="E5Y4N9"/>
<dbReference type="Proteomes" id="UP000006034">
    <property type="component" value="Unassembled WGS sequence"/>
</dbReference>
<organism evidence="1 2">
    <name type="scientific">Bilophila wadsworthia (strain 3_1_6)</name>
    <dbReference type="NCBI Taxonomy" id="563192"/>
    <lineage>
        <taxon>Bacteria</taxon>
        <taxon>Pseudomonadati</taxon>
        <taxon>Thermodesulfobacteriota</taxon>
        <taxon>Desulfovibrionia</taxon>
        <taxon>Desulfovibrionales</taxon>
        <taxon>Desulfovibrionaceae</taxon>
        <taxon>Bilophila</taxon>
    </lineage>
</organism>
<dbReference type="EMBL" id="ADCP02000001">
    <property type="protein sequence ID" value="EFV45045.2"/>
    <property type="molecule type" value="Genomic_DNA"/>
</dbReference>
<dbReference type="SUPFAM" id="SSF48452">
    <property type="entry name" value="TPR-like"/>
    <property type="match status" value="2"/>
</dbReference>
<evidence type="ECO:0000313" key="1">
    <source>
        <dbReference type="EMBL" id="EFV45045.2"/>
    </source>
</evidence>
<dbReference type="HOGENOM" id="CLU_1076315_0_0_7"/>
<reference evidence="1 2" key="1">
    <citation type="submission" date="2010-10" db="EMBL/GenBank/DDBJ databases">
        <authorList>
            <consortium name="The Broad Institute Genome Sequencing Platform"/>
            <person name="Ward D."/>
            <person name="Earl A."/>
            <person name="Feldgarden M."/>
            <person name="Young S.K."/>
            <person name="Gargeya S."/>
            <person name="Zeng Q."/>
            <person name="Alvarado L."/>
            <person name="Berlin A."/>
            <person name="Bochicchio J."/>
            <person name="Chapman S.B."/>
            <person name="Chen Z."/>
            <person name="Freedman E."/>
            <person name="Gellesch M."/>
            <person name="Goldberg J."/>
            <person name="Griggs A."/>
            <person name="Gujja S."/>
            <person name="Heilman E."/>
            <person name="Heiman D."/>
            <person name="Howarth C."/>
            <person name="Mehta T."/>
            <person name="Neiman D."/>
            <person name="Pearson M."/>
            <person name="Roberts A."/>
            <person name="Saif S."/>
            <person name="Shea T."/>
            <person name="Shenoy N."/>
            <person name="Sisk P."/>
            <person name="Stolte C."/>
            <person name="Sykes S."/>
            <person name="White J."/>
            <person name="Yandava C."/>
            <person name="Allen-Vercoe E."/>
            <person name="Sibley C."/>
            <person name="Ambrose C.E."/>
            <person name="Strauss J."/>
            <person name="Daigneault M."/>
            <person name="Haas B."/>
            <person name="Nusbaum C."/>
            <person name="Birren B."/>
        </authorList>
    </citation>
    <scope>NUCLEOTIDE SEQUENCE [LARGE SCALE GENOMIC DNA]</scope>
    <source>
        <strain evidence="1 2">3_1_6</strain>
    </source>
</reference>
<dbReference type="OrthoDB" id="5457162at2"/>
<evidence type="ECO:0000313" key="2">
    <source>
        <dbReference type="Proteomes" id="UP000006034"/>
    </source>
</evidence>
<dbReference type="Pfam" id="PF13374">
    <property type="entry name" value="TPR_10"/>
    <property type="match status" value="1"/>
</dbReference>
<dbReference type="InterPro" id="IPR011990">
    <property type="entry name" value="TPR-like_helical_dom_sf"/>
</dbReference>
<keyword evidence="2" id="KW-1185">Reference proteome</keyword>
<gene>
    <name evidence="1" type="ORF">HMPREF0179_01151</name>
</gene>
<proteinExistence type="predicted"/>
<evidence type="ECO:0008006" key="3">
    <source>
        <dbReference type="Google" id="ProtNLM"/>
    </source>
</evidence>
<dbReference type="Gene3D" id="1.25.40.10">
    <property type="entry name" value="Tetratricopeptide repeat domain"/>
    <property type="match status" value="1"/>
</dbReference>
<dbReference type="RefSeq" id="WP_016360780.1">
    <property type="nucleotide sequence ID" value="NZ_KE150238.1"/>
</dbReference>
<dbReference type="eggNOG" id="COG0457">
    <property type="taxonomic scope" value="Bacteria"/>
</dbReference>
<reference evidence="1 2" key="2">
    <citation type="submission" date="2013-04" db="EMBL/GenBank/DDBJ databases">
        <title>The Genome Sequence of Bilophila wadsworthia 3_1_6.</title>
        <authorList>
            <consortium name="The Broad Institute Genomics Platform"/>
            <person name="Earl A."/>
            <person name="Ward D."/>
            <person name="Feldgarden M."/>
            <person name="Gevers D."/>
            <person name="Sibley C."/>
            <person name="Strauss J."/>
            <person name="Allen-Vercoe E."/>
            <person name="Walker B."/>
            <person name="Young S."/>
            <person name="Zeng Q."/>
            <person name="Gargeya S."/>
            <person name="Fitzgerald M."/>
            <person name="Haas B."/>
            <person name="Abouelleil A."/>
            <person name="Allen A.W."/>
            <person name="Alvarado L."/>
            <person name="Arachchi H.M."/>
            <person name="Berlin A.M."/>
            <person name="Chapman S.B."/>
            <person name="Gainer-Dewar J."/>
            <person name="Goldberg J."/>
            <person name="Griggs A."/>
            <person name="Gujja S."/>
            <person name="Hansen M."/>
            <person name="Howarth C."/>
            <person name="Imamovic A."/>
            <person name="Ireland A."/>
            <person name="Larimer J."/>
            <person name="McCowan C."/>
            <person name="Murphy C."/>
            <person name="Pearson M."/>
            <person name="Poon T.W."/>
            <person name="Priest M."/>
            <person name="Roberts A."/>
            <person name="Saif S."/>
            <person name="Shea T."/>
            <person name="Sisk P."/>
            <person name="Sykes S."/>
            <person name="Wortman J."/>
            <person name="Nusbaum C."/>
            <person name="Birren B."/>
        </authorList>
    </citation>
    <scope>NUCLEOTIDE SEQUENCE [LARGE SCALE GENOMIC DNA]</scope>
    <source>
        <strain evidence="1 2">3_1_6</strain>
    </source>
</reference>
<protein>
    <recommendedName>
        <fullName evidence="3">MalT-like TPR region domain-containing protein</fullName>
    </recommendedName>
</protein>
<comment type="caution">
    <text evidence="1">The sequence shown here is derived from an EMBL/GenBank/DDBJ whole genome shotgun (WGS) entry which is preliminary data.</text>
</comment>
<sequence length="258" mass="28077">MSQGNPEEAGKIYEELCRMEQLTAAERGVALFGLGTCLFLHESYAAASLQLRESWELLIASLGMEDPLTTRTMVLLSRTLIALGDLESGMEIGRGALKNLVKLYGQDADQAATAAFFLSSGAYQFGRLAEAEELTLQALQAWEKIYGNVSLQAAACLDALGKLRNVCGEKREGTDFHRRAADIKMQVLGEHETTAASLGHIGMAEAELGNWKEAETLLASSLEQFDRLGVGKNAEGIAAFREKLNECRNMLAKEPTDE</sequence>
<dbReference type="STRING" id="563192.HMPREF0179_01151"/>
<dbReference type="GeneID" id="78086290"/>